<comment type="catalytic activity">
    <reaction evidence="1">
        <text>[protein]-peptidylproline (omega=180) = [protein]-peptidylproline (omega=0)</text>
        <dbReference type="Rhea" id="RHEA:16237"/>
        <dbReference type="Rhea" id="RHEA-COMP:10747"/>
        <dbReference type="Rhea" id="RHEA-COMP:10748"/>
        <dbReference type="ChEBI" id="CHEBI:83833"/>
        <dbReference type="ChEBI" id="CHEBI:83834"/>
        <dbReference type="EC" id="5.2.1.8"/>
    </reaction>
</comment>
<dbReference type="STRING" id="43775.SAMN04489760_11026"/>
<dbReference type="SUPFAM" id="SSF109998">
    <property type="entry name" value="Triger factor/SurA peptide-binding domain-like"/>
    <property type="match status" value="1"/>
</dbReference>
<dbReference type="Pfam" id="PF13616">
    <property type="entry name" value="Rotamase_3"/>
    <property type="match status" value="1"/>
</dbReference>
<evidence type="ECO:0000256" key="6">
    <source>
        <dbReference type="PROSITE-ProRule" id="PRU00278"/>
    </source>
</evidence>
<evidence type="ECO:0000313" key="10">
    <source>
        <dbReference type="Proteomes" id="UP000198744"/>
    </source>
</evidence>
<keyword evidence="4 6" id="KW-0697">Rotamase</keyword>
<dbReference type="SUPFAM" id="SSF54534">
    <property type="entry name" value="FKBP-like"/>
    <property type="match status" value="1"/>
</dbReference>
<evidence type="ECO:0000256" key="7">
    <source>
        <dbReference type="SAM" id="MobiDB-lite"/>
    </source>
</evidence>
<keyword evidence="3" id="KW-0732">Signal</keyword>
<dbReference type="OrthoDB" id="14196at2"/>
<dbReference type="PROSITE" id="PS51257">
    <property type="entry name" value="PROKAR_LIPOPROTEIN"/>
    <property type="match status" value="1"/>
</dbReference>
<evidence type="ECO:0000256" key="5">
    <source>
        <dbReference type="ARBA" id="ARBA00023235"/>
    </source>
</evidence>
<evidence type="ECO:0000256" key="2">
    <source>
        <dbReference type="ARBA" id="ARBA00013194"/>
    </source>
</evidence>
<keyword evidence="5 6" id="KW-0413">Isomerase</keyword>
<dbReference type="AlphaFoldDB" id="A0A1H7XBS3"/>
<feature type="compositionally biased region" description="Polar residues" evidence="7">
    <location>
        <begin position="38"/>
        <end position="49"/>
    </location>
</feature>
<dbReference type="Gene3D" id="3.10.50.40">
    <property type="match status" value="1"/>
</dbReference>
<evidence type="ECO:0000256" key="4">
    <source>
        <dbReference type="ARBA" id="ARBA00023110"/>
    </source>
</evidence>
<evidence type="ECO:0000256" key="3">
    <source>
        <dbReference type="ARBA" id="ARBA00022729"/>
    </source>
</evidence>
<dbReference type="GO" id="GO:0003755">
    <property type="term" value="F:peptidyl-prolyl cis-trans isomerase activity"/>
    <property type="evidence" value="ECO:0007669"/>
    <property type="project" value="UniProtKB-KW"/>
</dbReference>
<evidence type="ECO:0000256" key="1">
    <source>
        <dbReference type="ARBA" id="ARBA00000971"/>
    </source>
</evidence>
<dbReference type="PANTHER" id="PTHR47245">
    <property type="entry name" value="PEPTIDYLPROLYL ISOMERASE"/>
    <property type="match status" value="1"/>
</dbReference>
<reference evidence="9 10" key="1">
    <citation type="submission" date="2016-10" db="EMBL/GenBank/DDBJ databases">
        <authorList>
            <person name="de Groot N.N."/>
        </authorList>
    </citation>
    <scope>NUCLEOTIDE SEQUENCE [LARGE SCALE GENOMIC DNA]</scope>
    <source>
        <strain evidence="9 10">DSM 8423</strain>
    </source>
</reference>
<dbReference type="EMBL" id="FOBS01000010">
    <property type="protein sequence ID" value="SEM31266.1"/>
    <property type="molecule type" value="Genomic_DNA"/>
</dbReference>
<evidence type="ECO:0000313" key="9">
    <source>
        <dbReference type="EMBL" id="SEM31266.1"/>
    </source>
</evidence>
<sequence length="365" mass="39932">MASSKNKGTKKGIFSTIALLIFLLAFGLTACQQKGDKNTASQGTTNQTTAAPGAPAPAAADKPASLGPGGAVIEVDGAKMTKAQLDAEVNRKIAALQNRVPADRMDQVKANIQKGLIEDFVVKTLLNNEVSRLKITATDQEIDQAIEKLKSTLPANTTLDDLMKKNQLTKEKMREEIRLGICINKLMAPQIKNLAKPTQKEISDFYKNNQKRFKMPETVHVRHILIAKAPGDNGKVLAEKKAKAEGLRKQVMAGADFAELAKNNSDCPSKNNGGDLGNVPRGQMVKPFEDAIFALKKNQIGPVVQTEYGFHVVQVLDTRPPKTIAFDEKTKAMISSYLMQQKQQDVFKNMIRGLKEKAKIVSYMS</sequence>
<evidence type="ECO:0000259" key="8">
    <source>
        <dbReference type="PROSITE" id="PS50198"/>
    </source>
</evidence>
<dbReference type="PROSITE" id="PS01096">
    <property type="entry name" value="PPIC_PPIASE_1"/>
    <property type="match status" value="1"/>
</dbReference>
<dbReference type="Gene3D" id="1.10.4030.10">
    <property type="entry name" value="Porin chaperone SurA, peptide-binding domain"/>
    <property type="match status" value="1"/>
</dbReference>
<feature type="domain" description="PpiC" evidence="8">
    <location>
        <begin position="216"/>
        <end position="317"/>
    </location>
</feature>
<dbReference type="InterPro" id="IPR027304">
    <property type="entry name" value="Trigger_fact/SurA_dom_sf"/>
</dbReference>
<feature type="compositionally biased region" description="Low complexity" evidence="7">
    <location>
        <begin position="50"/>
        <end position="64"/>
    </location>
</feature>
<accession>A0A1H7XBS3</accession>
<dbReference type="InterPro" id="IPR050245">
    <property type="entry name" value="PrsA_foldase"/>
</dbReference>
<dbReference type="PROSITE" id="PS50198">
    <property type="entry name" value="PPIC_PPIASE_2"/>
    <property type="match status" value="1"/>
</dbReference>
<dbReference type="Proteomes" id="UP000198744">
    <property type="component" value="Unassembled WGS sequence"/>
</dbReference>
<dbReference type="Pfam" id="PF13624">
    <property type="entry name" value="SurA_N_3"/>
    <property type="match status" value="1"/>
</dbReference>
<protein>
    <recommendedName>
        <fullName evidence="2">peptidylprolyl isomerase</fullName>
        <ecNumber evidence="2">5.2.1.8</ecNumber>
    </recommendedName>
</protein>
<name>A0A1H7XBS3_9BACT</name>
<organism evidence="9 10">
    <name type="scientific">Syntrophus gentianae</name>
    <dbReference type="NCBI Taxonomy" id="43775"/>
    <lineage>
        <taxon>Bacteria</taxon>
        <taxon>Pseudomonadati</taxon>
        <taxon>Thermodesulfobacteriota</taxon>
        <taxon>Syntrophia</taxon>
        <taxon>Syntrophales</taxon>
        <taxon>Syntrophaceae</taxon>
        <taxon>Syntrophus</taxon>
    </lineage>
</organism>
<dbReference type="InterPro" id="IPR046357">
    <property type="entry name" value="PPIase_dom_sf"/>
</dbReference>
<gene>
    <name evidence="9" type="ORF">SAMN04489760_11026</name>
</gene>
<dbReference type="InterPro" id="IPR000297">
    <property type="entry name" value="PPIase_PpiC"/>
</dbReference>
<dbReference type="InterPro" id="IPR023058">
    <property type="entry name" value="PPIase_PpiC_CS"/>
</dbReference>
<keyword evidence="10" id="KW-1185">Reference proteome</keyword>
<dbReference type="EC" id="5.2.1.8" evidence="2"/>
<proteinExistence type="predicted"/>
<dbReference type="RefSeq" id="WP_093883259.1">
    <property type="nucleotide sequence ID" value="NZ_FOBS01000010.1"/>
</dbReference>
<feature type="region of interest" description="Disordered" evidence="7">
    <location>
        <begin position="35"/>
        <end position="67"/>
    </location>
</feature>
<dbReference type="PANTHER" id="PTHR47245:SF1">
    <property type="entry name" value="FOLDASE PROTEIN PRSA"/>
    <property type="match status" value="1"/>
</dbReference>